<sequence>MASTTMPTTTAVDKSKPYFPLAGLASDGWSTEDEATATCFCGAVQLAFPTHGPGFVGSFVCNCADCHKLTASVHATNFTVYDTHLKHLRGRDNLKTFGQSRTVFVNTPGQDNTMTNYFCSTCGSLMYRVGGAFPGTSILRVGSVDDFSLHETKLRPTMEQFTKDRVSWKLPTEGAKQFEEDGLHVK</sequence>
<keyword evidence="4" id="KW-0456">Lyase</keyword>
<dbReference type="GO" id="GO:0046872">
    <property type="term" value="F:metal ion binding"/>
    <property type="evidence" value="ECO:0007669"/>
    <property type="project" value="UniProtKB-KW"/>
</dbReference>
<evidence type="ECO:0000256" key="1">
    <source>
        <dbReference type="ARBA" id="ARBA00005495"/>
    </source>
</evidence>
<keyword evidence="2" id="KW-0479">Metal-binding</keyword>
<dbReference type="STRING" id="93625.A0A409XIV0"/>
<dbReference type="AlphaFoldDB" id="A0A409XIV0"/>
<dbReference type="OrthoDB" id="428768at2759"/>
<dbReference type="PROSITE" id="PS51891">
    <property type="entry name" value="CENP_V_GFA"/>
    <property type="match status" value="1"/>
</dbReference>
<feature type="domain" description="CENP-V/GFA" evidence="5">
    <location>
        <begin position="35"/>
        <end position="179"/>
    </location>
</feature>
<evidence type="ECO:0000313" key="6">
    <source>
        <dbReference type="EMBL" id="PPQ90661.1"/>
    </source>
</evidence>
<dbReference type="GO" id="GO:0016846">
    <property type="term" value="F:carbon-sulfur lyase activity"/>
    <property type="evidence" value="ECO:0007669"/>
    <property type="project" value="InterPro"/>
</dbReference>
<dbReference type="SUPFAM" id="SSF51316">
    <property type="entry name" value="Mss4-like"/>
    <property type="match status" value="1"/>
</dbReference>
<evidence type="ECO:0000259" key="5">
    <source>
        <dbReference type="PROSITE" id="PS51891"/>
    </source>
</evidence>
<keyword evidence="3" id="KW-0862">Zinc</keyword>
<accession>A0A409XIV0</accession>
<dbReference type="PANTHER" id="PTHR33337">
    <property type="entry name" value="GFA DOMAIN-CONTAINING PROTEIN"/>
    <property type="match status" value="1"/>
</dbReference>
<name>A0A409XIV0_PSICY</name>
<evidence type="ECO:0000313" key="7">
    <source>
        <dbReference type="Proteomes" id="UP000283269"/>
    </source>
</evidence>
<organism evidence="6 7">
    <name type="scientific">Psilocybe cyanescens</name>
    <dbReference type="NCBI Taxonomy" id="93625"/>
    <lineage>
        <taxon>Eukaryota</taxon>
        <taxon>Fungi</taxon>
        <taxon>Dikarya</taxon>
        <taxon>Basidiomycota</taxon>
        <taxon>Agaricomycotina</taxon>
        <taxon>Agaricomycetes</taxon>
        <taxon>Agaricomycetidae</taxon>
        <taxon>Agaricales</taxon>
        <taxon>Agaricineae</taxon>
        <taxon>Strophariaceae</taxon>
        <taxon>Psilocybe</taxon>
    </lineage>
</organism>
<protein>
    <recommendedName>
        <fullName evidence="5">CENP-V/GFA domain-containing protein</fullName>
    </recommendedName>
</protein>
<keyword evidence="7" id="KW-1185">Reference proteome</keyword>
<dbReference type="PANTHER" id="PTHR33337:SF8">
    <property type="entry name" value="CENP-V_GFA DOMAIN-CONTAINING PROTEIN"/>
    <property type="match status" value="1"/>
</dbReference>
<proteinExistence type="inferred from homology"/>
<dbReference type="Proteomes" id="UP000283269">
    <property type="component" value="Unassembled WGS sequence"/>
</dbReference>
<dbReference type="EMBL" id="NHYD01001576">
    <property type="protein sequence ID" value="PPQ90661.1"/>
    <property type="molecule type" value="Genomic_DNA"/>
</dbReference>
<dbReference type="InterPro" id="IPR011057">
    <property type="entry name" value="Mss4-like_sf"/>
</dbReference>
<reference evidence="6 7" key="1">
    <citation type="journal article" date="2018" name="Evol. Lett.">
        <title>Horizontal gene cluster transfer increased hallucinogenic mushroom diversity.</title>
        <authorList>
            <person name="Reynolds H.T."/>
            <person name="Vijayakumar V."/>
            <person name="Gluck-Thaler E."/>
            <person name="Korotkin H.B."/>
            <person name="Matheny P.B."/>
            <person name="Slot J.C."/>
        </authorList>
    </citation>
    <scope>NUCLEOTIDE SEQUENCE [LARGE SCALE GENOMIC DNA]</scope>
    <source>
        <strain evidence="6 7">2631</strain>
    </source>
</reference>
<dbReference type="Gene3D" id="3.90.1590.10">
    <property type="entry name" value="glutathione-dependent formaldehyde- activating enzyme (gfa)"/>
    <property type="match status" value="1"/>
</dbReference>
<evidence type="ECO:0000256" key="3">
    <source>
        <dbReference type="ARBA" id="ARBA00022833"/>
    </source>
</evidence>
<dbReference type="Pfam" id="PF04828">
    <property type="entry name" value="GFA"/>
    <property type="match status" value="1"/>
</dbReference>
<evidence type="ECO:0000256" key="4">
    <source>
        <dbReference type="ARBA" id="ARBA00023239"/>
    </source>
</evidence>
<dbReference type="InterPro" id="IPR006913">
    <property type="entry name" value="CENP-V/GFA"/>
</dbReference>
<dbReference type="InParanoid" id="A0A409XIV0"/>
<comment type="caution">
    <text evidence="6">The sequence shown here is derived from an EMBL/GenBank/DDBJ whole genome shotgun (WGS) entry which is preliminary data.</text>
</comment>
<comment type="similarity">
    <text evidence="1">Belongs to the Gfa family.</text>
</comment>
<evidence type="ECO:0000256" key="2">
    <source>
        <dbReference type="ARBA" id="ARBA00022723"/>
    </source>
</evidence>
<gene>
    <name evidence="6" type="ORF">CVT25_004713</name>
</gene>